<dbReference type="EC" id="3.1.3.18" evidence="1"/>
<sequence>MNDIAWDKLKLVIFDVDGTLYDQKKLRRKVLAGLLGYYLLRPWKLKDLYILYHFRKERENKAGFCSTDLDNAQYSWCAEKTKSPVHEVKKIVQQWIFDYPVKFLSDCVYPGVAEFLYTIEAMSIHKTVYSDYPAKEKNLAMNLSFELEVSSTDNYINAMKPSVKGLEYIMDVLKIKDRASCLFIGDRYELDGKCAAAANVPFLLIDRNEARSGFYYKLVEQVTHSRI</sequence>
<accession>A0ACC6KT90</accession>
<name>A0ACC6KT90_9SPHI</name>
<dbReference type="Proteomes" id="UP001246858">
    <property type="component" value="Unassembled WGS sequence"/>
</dbReference>
<protein>
    <submittedName>
        <fullName evidence="1">Phosphoglycolate phosphatase/putative hydrolase of the HAD superfamily</fullName>
        <ecNumber evidence="1">3.1.3.18</ecNumber>
    </submittedName>
</protein>
<gene>
    <name evidence="1" type="ORF">J2X78_001031</name>
</gene>
<evidence type="ECO:0000313" key="1">
    <source>
        <dbReference type="EMBL" id="MDR6782479.1"/>
    </source>
</evidence>
<proteinExistence type="predicted"/>
<organism evidence="1 2">
    <name type="scientific">Pedobacter africanus</name>
    <dbReference type="NCBI Taxonomy" id="151894"/>
    <lineage>
        <taxon>Bacteria</taxon>
        <taxon>Pseudomonadati</taxon>
        <taxon>Bacteroidota</taxon>
        <taxon>Sphingobacteriia</taxon>
        <taxon>Sphingobacteriales</taxon>
        <taxon>Sphingobacteriaceae</taxon>
        <taxon>Pedobacter</taxon>
    </lineage>
</organism>
<keyword evidence="1" id="KW-0378">Hydrolase</keyword>
<evidence type="ECO:0000313" key="2">
    <source>
        <dbReference type="Proteomes" id="UP001246858"/>
    </source>
</evidence>
<comment type="caution">
    <text evidence="1">The sequence shown here is derived from an EMBL/GenBank/DDBJ whole genome shotgun (WGS) entry which is preliminary data.</text>
</comment>
<dbReference type="EMBL" id="JAVDTF010000001">
    <property type="protein sequence ID" value="MDR6782479.1"/>
    <property type="molecule type" value="Genomic_DNA"/>
</dbReference>
<reference evidence="1" key="1">
    <citation type="submission" date="2023-07" db="EMBL/GenBank/DDBJ databases">
        <title>Sorghum-associated microbial communities from plants grown in Nebraska, USA.</title>
        <authorList>
            <person name="Schachtman D."/>
        </authorList>
    </citation>
    <scope>NUCLEOTIDE SEQUENCE</scope>
    <source>
        <strain evidence="1">2697</strain>
    </source>
</reference>
<keyword evidence="2" id="KW-1185">Reference proteome</keyword>